<dbReference type="SUPFAM" id="SSF46785">
    <property type="entry name" value="Winged helix' DNA-binding domain"/>
    <property type="match status" value="1"/>
</dbReference>
<comment type="caution">
    <text evidence="4">The sequence shown here is derived from an EMBL/GenBank/DDBJ whole genome shotgun (WGS) entry which is preliminary data.</text>
</comment>
<dbReference type="GO" id="GO:0035556">
    <property type="term" value="P:intracellular signal transduction"/>
    <property type="evidence" value="ECO:0007669"/>
    <property type="project" value="InterPro"/>
</dbReference>
<reference evidence="4" key="1">
    <citation type="submission" date="2020-10" db="EMBL/GenBank/DDBJ databases">
        <title>Chromosome-scale genome assembly of the Allis shad, Alosa alosa.</title>
        <authorList>
            <person name="Margot Z."/>
            <person name="Christophe K."/>
            <person name="Cabau C."/>
            <person name="Louis A."/>
            <person name="Berthelot C."/>
            <person name="Parey E."/>
            <person name="Roest Crollius H."/>
            <person name="Montfort J."/>
            <person name="Robinson-Rechavi M."/>
            <person name="Bucao C."/>
            <person name="Bouchez O."/>
            <person name="Gislard M."/>
            <person name="Lluch J."/>
            <person name="Milhes M."/>
            <person name="Lampietro C."/>
            <person name="Lopez Roques C."/>
            <person name="Donnadieu C."/>
            <person name="Braasch I."/>
            <person name="Desvignes T."/>
            <person name="Postlethwait J."/>
            <person name="Bobe J."/>
            <person name="Guiguen Y."/>
        </authorList>
    </citation>
    <scope>NUCLEOTIDE SEQUENCE</scope>
    <source>
        <strain evidence="4">M-15738</strain>
        <tissue evidence="4">Blood</tissue>
    </source>
</reference>
<dbReference type="InterPro" id="IPR036388">
    <property type="entry name" value="WH-like_DNA-bd_sf"/>
</dbReference>
<dbReference type="Proteomes" id="UP000823561">
    <property type="component" value="Chromosome 11"/>
</dbReference>
<accession>A0AAV6GI19</accession>
<evidence type="ECO:0000313" key="5">
    <source>
        <dbReference type="Proteomes" id="UP000823561"/>
    </source>
</evidence>
<gene>
    <name evidence="4" type="ORF">AALO_G00149660</name>
</gene>
<dbReference type="Pfam" id="PF00610">
    <property type="entry name" value="DEP"/>
    <property type="match status" value="1"/>
</dbReference>
<sequence>MATIRERAAALNIMGKLYSPMRLPQDSKMGNTVQPLSWSAVISHLQEQVQMERRWRHLRAHKNCFVGSAAVDAIQTHVQNNYFGDLDFPRAKAVRICQALMDCEVIEAVGKRVFGKEKKHTFQDTNCSLYRFVSTENAVLDKLDKQVISPFAQKSFHMPDTGEMKVLCHSTPVRSITTLGAYMKKDTMPHSPQARNNALSQSLVSEVWQEQTLLRLMQIMDLPFLEGLLEAKERSWQQSSSLDENDEEALHRSSFLDREIIQAFRDSQTDAWLSAALDCIGFLPDQVVVEVSRELPITHYELNKSIDMEQCKLLLFDVLAKHYSQPDYSPLLGDHMGEVYAVITEHLENGNLKLALEAIQLCLKLLPVDQREQLQKLLVFMALAADPQAKRLHKELENRMIVKRTFSKAIINHRCLSKDKAYVLVLFIMDNHSIVFQIPGSFHKLVSEKLADIQQGQIDTSSGPTFCHGYPEYVRQSTNVELLGLLRTIDEDPQYTLKDKKRLFAKFYQETTLTLLSDTCAASWIPITPRINQVLESIQR</sequence>
<dbReference type="InterPro" id="IPR036390">
    <property type="entry name" value="WH_DNA-bd_sf"/>
</dbReference>
<evidence type="ECO:0000259" key="3">
    <source>
        <dbReference type="PROSITE" id="PS50186"/>
    </source>
</evidence>
<protein>
    <recommendedName>
        <fullName evidence="2">DEP domain-containing protein 7</fullName>
    </recommendedName>
</protein>
<dbReference type="EMBL" id="JADWDJ010000011">
    <property type="protein sequence ID" value="KAG5273282.1"/>
    <property type="molecule type" value="Genomic_DNA"/>
</dbReference>
<dbReference type="CDD" id="cd04405">
    <property type="entry name" value="RhoGAP_BRCC3-like"/>
    <property type="match status" value="1"/>
</dbReference>
<keyword evidence="5" id="KW-1185">Reference proteome</keyword>
<evidence type="ECO:0000313" key="4">
    <source>
        <dbReference type="EMBL" id="KAG5273282.1"/>
    </source>
</evidence>
<dbReference type="PANTHER" id="PTHR16206:SF9">
    <property type="entry name" value="DEP DOMAIN-CONTAINING PROTEIN 7"/>
    <property type="match status" value="1"/>
</dbReference>
<dbReference type="InterPro" id="IPR000591">
    <property type="entry name" value="DEP_dom"/>
</dbReference>
<organism evidence="4 5">
    <name type="scientific">Alosa alosa</name>
    <name type="common">allis shad</name>
    <dbReference type="NCBI Taxonomy" id="278164"/>
    <lineage>
        <taxon>Eukaryota</taxon>
        <taxon>Metazoa</taxon>
        <taxon>Chordata</taxon>
        <taxon>Craniata</taxon>
        <taxon>Vertebrata</taxon>
        <taxon>Euteleostomi</taxon>
        <taxon>Actinopterygii</taxon>
        <taxon>Neopterygii</taxon>
        <taxon>Teleostei</taxon>
        <taxon>Clupei</taxon>
        <taxon>Clupeiformes</taxon>
        <taxon>Clupeoidei</taxon>
        <taxon>Clupeidae</taxon>
        <taxon>Alosa</taxon>
    </lineage>
</organism>
<evidence type="ECO:0000256" key="2">
    <source>
        <dbReference type="ARBA" id="ARBA00040225"/>
    </source>
</evidence>
<evidence type="ECO:0000256" key="1">
    <source>
        <dbReference type="ARBA" id="ARBA00037970"/>
    </source>
</evidence>
<dbReference type="AlphaFoldDB" id="A0AAV6GI19"/>
<dbReference type="PANTHER" id="PTHR16206">
    <property type="entry name" value="DEP DOMAIN-CONTAINING"/>
    <property type="match status" value="1"/>
</dbReference>
<proteinExistence type="inferred from homology"/>
<dbReference type="Gene3D" id="1.10.10.10">
    <property type="entry name" value="Winged helix-like DNA-binding domain superfamily/Winged helix DNA-binding domain"/>
    <property type="match status" value="1"/>
</dbReference>
<feature type="domain" description="DEP" evidence="3">
    <location>
        <begin position="45"/>
        <end position="134"/>
    </location>
</feature>
<comment type="similarity">
    <text evidence="1">Belongs to the DEPDC7 family.</text>
</comment>
<dbReference type="SMART" id="SM00049">
    <property type="entry name" value="DEP"/>
    <property type="match status" value="1"/>
</dbReference>
<name>A0AAV6GI19_9TELE</name>
<dbReference type="PROSITE" id="PS50186">
    <property type="entry name" value="DEP"/>
    <property type="match status" value="1"/>
</dbReference>